<dbReference type="PRINTS" id="PR01415">
    <property type="entry name" value="ANKYRIN"/>
</dbReference>
<organism evidence="4 5">
    <name type="scientific">Xylaria multiplex</name>
    <dbReference type="NCBI Taxonomy" id="323545"/>
    <lineage>
        <taxon>Eukaryota</taxon>
        <taxon>Fungi</taxon>
        <taxon>Dikarya</taxon>
        <taxon>Ascomycota</taxon>
        <taxon>Pezizomycotina</taxon>
        <taxon>Sordariomycetes</taxon>
        <taxon>Xylariomycetidae</taxon>
        <taxon>Xylariales</taxon>
        <taxon>Xylariaceae</taxon>
        <taxon>Xylaria</taxon>
    </lineage>
</organism>
<evidence type="ECO:0000256" key="3">
    <source>
        <dbReference type="PROSITE-ProRule" id="PRU00023"/>
    </source>
</evidence>
<dbReference type="PROSITE" id="PS50088">
    <property type="entry name" value="ANK_REPEAT"/>
    <property type="match status" value="3"/>
</dbReference>
<dbReference type="SMART" id="SM00248">
    <property type="entry name" value="ANK"/>
    <property type="match status" value="5"/>
</dbReference>
<evidence type="ECO:0000256" key="2">
    <source>
        <dbReference type="ARBA" id="ARBA00023043"/>
    </source>
</evidence>
<dbReference type="PANTHER" id="PTHR24123:SF33">
    <property type="entry name" value="PROTEIN HOS4"/>
    <property type="match status" value="1"/>
</dbReference>
<dbReference type="InterPro" id="IPR036770">
    <property type="entry name" value="Ankyrin_rpt-contain_sf"/>
</dbReference>
<dbReference type="PROSITE" id="PS50297">
    <property type="entry name" value="ANK_REP_REGION"/>
    <property type="match status" value="2"/>
</dbReference>
<feature type="repeat" description="ANK" evidence="3">
    <location>
        <begin position="526"/>
        <end position="558"/>
    </location>
</feature>
<protein>
    <submittedName>
        <fullName evidence="4">Uncharacterized protein</fullName>
    </submittedName>
</protein>
<proteinExistence type="predicted"/>
<dbReference type="OrthoDB" id="539213at2759"/>
<gene>
    <name evidence="4" type="ORF">GQX73_g1798</name>
</gene>
<dbReference type="AlphaFoldDB" id="A0A7C8N9I4"/>
<keyword evidence="1" id="KW-0677">Repeat</keyword>
<keyword evidence="5" id="KW-1185">Reference proteome</keyword>
<reference evidence="4 5" key="1">
    <citation type="submission" date="2019-12" db="EMBL/GenBank/DDBJ databases">
        <title>Draft genome sequence of the ascomycete Xylaria multiplex DSM 110363.</title>
        <authorList>
            <person name="Buettner E."/>
            <person name="Kellner H."/>
        </authorList>
    </citation>
    <scope>NUCLEOTIDE SEQUENCE [LARGE SCALE GENOMIC DNA]</scope>
    <source>
        <strain evidence="4 5">DSM 110363</strain>
    </source>
</reference>
<feature type="repeat" description="ANK" evidence="3">
    <location>
        <begin position="594"/>
        <end position="626"/>
    </location>
</feature>
<dbReference type="Gene3D" id="1.25.40.20">
    <property type="entry name" value="Ankyrin repeat-containing domain"/>
    <property type="match status" value="1"/>
</dbReference>
<dbReference type="InParanoid" id="A0A7C8N9I4"/>
<keyword evidence="2 3" id="KW-0040">ANK repeat</keyword>
<dbReference type="EMBL" id="WUBL01000011">
    <property type="protein sequence ID" value="KAF2971716.1"/>
    <property type="molecule type" value="Genomic_DNA"/>
</dbReference>
<evidence type="ECO:0000313" key="4">
    <source>
        <dbReference type="EMBL" id="KAF2971716.1"/>
    </source>
</evidence>
<dbReference type="InterPro" id="IPR051165">
    <property type="entry name" value="Multifunctional_ANK_Repeat"/>
</dbReference>
<dbReference type="Proteomes" id="UP000481858">
    <property type="component" value="Unassembled WGS sequence"/>
</dbReference>
<name>A0A7C8N9I4_9PEZI</name>
<comment type="caution">
    <text evidence="4">The sequence shown here is derived from an EMBL/GenBank/DDBJ whole genome shotgun (WGS) entry which is preliminary data.</text>
</comment>
<accession>A0A7C8N9I4</accession>
<evidence type="ECO:0000313" key="5">
    <source>
        <dbReference type="Proteomes" id="UP000481858"/>
    </source>
</evidence>
<dbReference type="Pfam" id="PF12796">
    <property type="entry name" value="Ank_2"/>
    <property type="match status" value="1"/>
</dbReference>
<dbReference type="SUPFAM" id="SSF48403">
    <property type="entry name" value="Ankyrin repeat"/>
    <property type="match status" value="1"/>
</dbReference>
<dbReference type="Pfam" id="PF00023">
    <property type="entry name" value="Ank"/>
    <property type="match status" value="1"/>
</dbReference>
<evidence type="ECO:0000256" key="1">
    <source>
        <dbReference type="ARBA" id="ARBA00022737"/>
    </source>
</evidence>
<dbReference type="PANTHER" id="PTHR24123">
    <property type="entry name" value="ANKYRIN REPEAT-CONTAINING"/>
    <property type="match status" value="1"/>
</dbReference>
<dbReference type="InterPro" id="IPR002110">
    <property type="entry name" value="Ankyrin_rpt"/>
</dbReference>
<sequence length="689" mass="77164">MDPFSAAASALQIAAFAGSLLKCISRFVEQTRTIADSIHQLCDEVRHLEAALRGINEIFSRRPQQLSFEYRHHDRIYHILESCHNALSDLDHALPQLKDQTTPIQRLKLSMQRSLKGERLKEIVHHINSYTRILQLSLSTLSLGESWMNRQSQEEILAEAAPIAVSGVFENSQRYRPHDRTPPPVDAEARSILDKDIREWRETVDEIAAAVSLFVPHDESTNGRLAISIHSTTSSATLQTFEDEDESDSEHEELDEVSCKVMQLTLENNQKIVRQLMESEIYFQAAEYQRRGIMRRRRLKDGIVGQGKQGHGSSGVLGLTDMEETLADILFHCDTAQTDEETKRVLQVLLDRENEQVETDDADRQWRLNHKLGELYVRQGNFRKSRKVLRNAFMGRSRANPRHESLIKESAGMLIKSLQALQLIDEARGIQSWLDEELPVESCGNVEPSPLSSPRGSMTADDDLSNLYRWSKEQGFDAHSPHFGFDICDPRTGNAPIHLAIRQENFEVLQSMLSNIPHVEQKDGATGSTPMHLAAATRNKRLCALLLEKGADVNVIDQKFRTPLHRCQASSGGVQVAELILNRYPNLIDRIDYSGKTALYMACEIGNEKMAAYLLSKGANPNRDGPGKFIPLVSAIDAVAQSRATIHLIKLLLEHGADIELLDGSGRTALEAANNAGLAGGEIKKCKPF</sequence>
<feature type="repeat" description="ANK" evidence="3">
    <location>
        <begin position="492"/>
        <end position="524"/>
    </location>
</feature>